<evidence type="ECO:0000313" key="1">
    <source>
        <dbReference type="EMBL" id="MFC0321187.1"/>
    </source>
</evidence>
<dbReference type="RefSeq" id="WP_130858297.1">
    <property type="nucleotide sequence ID" value="NZ_JBHLWO010000004.1"/>
</dbReference>
<proteinExistence type="predicted"/>
<organism evidence="1 2">
    <name type="scientific">Olivibacter oleidegradans</name>
    <dbReference type="NCBI Taxonomy" id="760123"/>
    <lineage>
        <taxon>Bacteria</taxon>
        <taxon>Pseudomonadati</taxon>
        <taxon>Bacteroidota</taxon>
        <taxon>Sphingobacteriia</taxon>
        <taxon>Sphingobacteriales</taxon>
        <taxon>Sphingobacteriaceae</taxon>
        <taxon>Olivibacter</taxon>
    </lineage>
</organism>
<accession>A0ABV6HR92</accession>
<dbReference type="SUPFAM" id="SSF51206">
    <property type="entry name" value="cAMP-binding domain-like"/>
    <property type="match status" value="1"/>
</dbReference>
<name>A0ABV6HR92_9SPHI</name>
<dbReference type="InterPro" id="IPR018490">
    <property type="entry name" value="cNMP-bd_dom_sf"/>
</dbReference>
<dbReference type="InterPro" id="IPR014710">
    <property type="entry name" value="RmlC-like_jellyroll"/>
</dbReference>
<gene>
    <name evidence="1" type="ORF">ACFFI0_22890</name>
</gene>
<keyword evidence="2" id="KW-1185">Reference proteome</keyword>
<dbReference type="EMBL" id="JBHLWO010000004">
    <property type="protein sequence ID" value="MFC0321187.1"/>
    <property type="molecule type" value="Genomic_DNA"/>
</dbReference>
<reference evidence="1 2" key="1">
    <citation type="submission" date="2024-09" db="EMBL/GenBank/DDBJ databases">
        <authorList>
            <person name="Sun Q."/>
            <person name="Mori K."/>
        </authorList>
    </citation>
    <scope>NUCLEOTIDE SEQUENCE [LARGE SCALE GENOMIC DNA]</scope>
    <source>
        <strain evidence="1 2">CCM 7765</strain>
    </source>
</reference>
<comment type="caution">
    <text evidence="1">The sequence shown here is derived from an EMBL/GenBank/DDBJ whole genome shotgun (WGS) entry which is preliminary data.</text>
</comment>
<sequence length="191" mass="22148">MNKIQAMVELRQRLQSLKTANEKTIMLLEDLFSPISFKRSWVISYPTGISTAYLYYITGGLVRSVVSKSSGDYCLWIIDKGFIVPGNGFLSGTKKEELIQVLNDTEGYALNLLRADAIARNNINMYRMLLEIYEEAVVEGAGREIMLRIKNATDRYNYFLMEYPDLARKLTIEQQAQYLQIDRRYLYKIIK</sequence>
<protein>
    <submittedName>
        <fullName evidence="1">Crp/Fnr family transcriptional regulator</fullName>
    </submittedName>
</protein>
<dbReference type="Gene3D" id="2.60.120.10">
    <property type="entry name" value="Jelly Rolls"/>
    <property type="match status" value="1"/>
</dbReference>
<dbReference type="Proteomes" id="UP001589774">
    <property type="component" value="Unassembled WGS sequence"/>
</dbReference>
<evidence type="ECO:0000313" key="2">
    <source>
        <dbReference type="Proteomes" id="UP001589774"/>
    </source>
</evidence>